<accession>A0A6P3C803</accession>
<dbReference type="InterPro" id="IPR052512">
    <property type="entry name" value="4CMD/NDH-1_regulator"/>
</dbReference>
<dbReference type="InterPro" id="IPR029032">
    <property type="entry name" value="AhpD-like"/>
</dbReference>
<sequence length="103" mass="10959">MSKPASDLEKVAQFAPKLAQLSTDVLFGDIWARSELSPRERSIATVAALTALYRPEQLPGHLQKAMANGVTKSELGELITHLAFYAGWPAAASAVNALAALPE</sequence>
<evidence type="ECO:0000259" key="1">
    <source>
        <dbReference type="Pfam" id="PF02627"/>
    </source>
</evidence>
<evidence type="ECO:0000313" key="2">
    <source>
        <dbReference type="EMBL" id="VWB89195.1"/>
    </source>
</evidence>
<dbReference type="Proteomes" id="UP000494170">
    <property type="component" value="Unassembled WGS sequence"/>
</dbReference>
<protein>
    <submittedName>
        <fullName evidence="2">4-carboxymuconolactone decarboxylase</fullName>
    </submittedName>
</protein>
<dbReference type="RefSeq" id="WP_174937386.1">
    <property type="nucleotide sequence ID" value="NZ_CABVPY010000027.1"/>
</dbReference>
<dbReference type="Pfam" id="PF02627">
    <property type="entry name" value="CMD"/>
    <property type="match status" value="1"/>
</dbReference>
<dbReference type="Gene3D" id="1.20.1290.10">
    <property type="entry name" value="AhpD-like"/>
    <property type="match status" value="1"/>
</dbReference>
<proteinExistence type="predicted"/>
<organism evidence="2 3">
    <name type="scientific">Burkholderia lata (strain ATCC 17760 / DSM 23089 / LMG 22485 / NCIMB 9086 / R18194 / 383)</name>
    <dbReference type="NCBI Taxonomy" id="482957"/>
    <lineage>
        <taxon>Bacteria</taxon>
        <taxon>Pseudomonadati</taxon>
        <taxon>Pseudomonadota</taxon>
        <taxon>Betaproteobacteria</taxon>
        <taxon>Burkholderiales</taxon>
        <taxon>Burkholderiaceae</taxon>
        <taxon>Burkholderia</taxon>
        <taxon>Burkholderia cepacia complex</taxon>
    </lineage>
</organism>
<name>A0A6P3C803_BURL3</name>
<dbReference type="InterPro" id="IPR003779">
    <property type="entry name" value="CMD-like"/>
</dbReference>
<feature type="domain" description="Carboxymuconolactone decarboxylase-like" evidence="1">
    <location>
        <begin position="16"/>
        <end position="99"/>
    </location>
</feature>
<dbReference type="PANTHER" id="PTHR33570:SF9">
    <property type="entry name" value="BLL4600 PROTEIN"/>
    <property type="match status" value="1"/>
</dbReference>
<gene>
    <name evidence="2" type="ORF">BLA6863_04249</name>
</gene>
<reference evidence="2 3" key="1">
    <citation type="submission" date="2019-09" db="EMBL/GenBank/DDBJ databases">
        <authorList>
            <person name="Depoorter E."/>
        </authorList>
    </citation>
    <scope>NUCLEOTIDE SEQUENCE [LARGE SCALE GENOMIC DNA]</scope>
    <source>
        <strain evidence="2">LMG 6863</strain>
    </source>
</reference>
<dbReference type="SUPFAM" id="SSF69118">
    <property type="entry name" value="AhpD-like"/>
    <property type="match status" value="1"/>
</dbReference>
<dbReference type="PANTHER" id="PTHR33570">
    <property type="entry name" value="4-CARBOXYMUCONOLACTONE DECARBOXYLASE FAMILY PROTEIN"/>
    <property type="match status" value="1"/>
</dbReference>
<evidence type="ECO:0000313" key="3">
    <source>
        <dbReference type="Proteomes" id="UP000494170"/>
    </source>
</evidence>
<dbReference type="GO" id="GO:0051920">
    <property type="term" value="F:peroxiredoxin activity"/>
    <property type="evidence" value="ECO:0007669"/>
    <property type="project" value="InterPro"/>
</dbReference>
<dbReference type="EMBL" id="CABVPY010000027">
    <property type="protein sequence ID" value="VWB89195.1"/>
    <property type="molecule type" value="Genomic_DNA"/>
</dbReference>
<dbReference type="AlphaFoldDB" id="A0A6P3C803"/>